<dbReference type="PANTHER" id="PTHR43685">
    <property type="entry name" value="GLYCOSYLTRANSFERASE"/>
    <property type="match status" value="1"/>
</dbReference>
<dbReference type="InterPro" id="IPR050834">
    <property type="entry name" value="Glycosyltransf_2"/>
</dbReference>
<dbReference type="InterPro" id="IPR001173">
    <property type="entry name" value="Glyco_trans_2-like"/>
</dbReference>
<name>A0ABS5S6L8_9FLAO</name>
<dbReference type="PANTHER" id="PTHR43685:SF2">
    <property type="entry name" value="GLYCOSYLTRANSFERASE 2-LIKE DOMAIN-CONTAINING PROTEIN"/>
    <property type="match status" value="1"/>
</dbReference>
<organism evidence="2 3">
    <name type="scientific">Aequorivita echinoideorum</name>
    <dbReference type="NCBI Taxonomy" id="1549647"/>
    <lineage>
        <taxon>Bacteria</taxon>
        <taxon>Pseudomonadati</taxon>
        <taxon>Bacteroidota</taxon>
        <taxon>Flavobacteriia</taxon>
        <taxon>Flavobacteriales</taxon>
        <taxon>Flavobacteriaceae</taxon>
        <taxon>Aequorivita</taxon>
    </lineage>
</organism>
<dbReference type="CDD" id="cd00761">
    <property type="entry name" value="Glyco_tranf_GTA_type"/>
    <property type="match status" value="1"/>
</dbReference>
<sequence length="314" mass="35890">MPKFSVIIPLYNKEKEFPSSLQSVLAQNFIDFEIIIVNDGSTDNSLAIAEKEALKNQRIKVFSKKNEGLAATRNFGVNKAIAENVVFIDADDFWYPFHLENLAAILKKFPEAPWFAAAYEKNYNEKLTRKMIAPLNEKNENFIGKVNFFETSLIDSLVHPSSFGMKRDFFLNLGGHNTNITFSEDTDLWIRAALQTQVAFSNKISAVINLNSSNRLNHSAMRTRKYPNFDTYEAEAKNNKALKKYLDVHYFSIALNYKLAGDTKNFKKYSDKIVKENLNTKQKIILKTPANILSASKSIKNFLQKSGIYFSVYK</sequence>
<evidence type="ECO:0000313" key="3">
    <source>
        <dbReference type="Proteomes" id="UP001297092"/>
    </source>
</evidence>
<dbReference type="Proteomes" id="UP001297092">
    <property type="component" value="Unassembled WGS sequence"/>
</dbReference>
<dbReference type="Gene3D" id="3.90.550.10">
    <property type="entry name" value="Spore Coat Polysaccharide Biosynthesis Protein SpsA, Chain A"/>
    <property type="match status" value="1"/>
</dbReference>
<dbReference type="RefSeq" id="WP_214113943.1">
    <property type="nucleotide sequence ID" value="NZ_JAHCTB010000005.1"/>
</dbReference>
<evidence type="ECO:0000259" key="1">
    <source>
        <dbReference type="Pfam" id="PF00535"/>
    </source>
</evidence>
<dbReference type="EMBL" id="JAHCTB010000005">
    <property type="protein sequence ID" value="MBT0608842.1"/>
    <property type="molecule type" value="Genomic_DNA"/>
</dbReference>
<dbReference type="Pfam" id="PF00535">
    <property type="entry name" value="Glycos_transf_2"/>
    <property type="match status" value="1"/>
</dbReference>
<reference evidence="2 3" key="1">
    <citation type="submission" date="2021-05" db="EMBL/GenBank/DDBJ databases">
        <title>Aequorivita echinoideorum JCM 30378 genome.</title>
        <authorList>
            <person name="Zhang H."/>
            <person name="Li C."/>
        </authorList>
    </citation>
    <scope>NUCLEOTIDE SEQUENCE [LARGE SCALE GENOMIC DNA]</scope>
    <source>
        <strain evidence="2 3">JCM30378</strain>
    </source>
</reference>
<keyword evidence="3" id="KW-1185">Reference proteome</keyword>
<proteinExistence type="predicted"/>
<evidence type="ECO:0000313" key="2">
    <source>
        <dbReference type="EMBL" id="MBT0608842.1"/>
    </source>
</evidence>
<feature type="domain" description="Glycosyltransferase 2-like" evidence="1">
    <location>
        <begin position="5"/>
        <end position="170"/>
    </location>
</feature>
<protein>
    <submittedName>
        <fullName evidence="2">Glycosyltransferase family 2 protein</fullName>
    </submittedName>
</protein>
<gene>
    <name evidence="2" type="ORF">KIV10_11675</name>
</gene>
<comment type="caution">
    <text evidence="2">The sequence shown here is derived from an EMBL/GenBank/DDBJ whole genome shotgun (WGS) entry which is preliminary data.</text>
</comment>
<dbReference type="SUPFAM" id="SSF53448">
    <property type="entry name" value="Nucleotide-diphospho-sugar transferases"/>
    <property type="match status" value="1"/>
</dbReference>
<accession>A0ABS5S6L8</accession>
<dbReference type="InterPro" id="IPR029044">
    <property type="entry name" value="Nucleotide-diphossugar_trans"/>
</dbReference>